<evidence type="ECO:0000256" key="2">
    <source>
        <dbReference type="ARBA" id="ARBA00022692"/>
    </source>
</evidence>
<feature type="transmembrane region" description="Helical" evidence="6">
    <location>
        <begin position="207"/>
        <end position="236"/>
    </location>
</feature>
<evidence type="ECO:0000313" key="8">
    <source>
        <dbReference type="EMBL" id="CAH0037411.1"/>
    </source>
</evidence>
<evidence type="ECO:0000256" key="6">
    <source>
        <dbReference type="SAM" id="Phobius"/>
    </source>
</evidence>
<dbReference type="PANTHER" id="PTHR33048">
    <property type="entry name" value="PTH11-LIKE INTEGRAL MEMBRANE PROTEIN (AFU_ORTHOLOGUE AFUA_5G11245)"/>
    <property type="match status" value="1"/>
</dbReference>
<evidence type="ECO:0000313" key="9">
    <source>
        <dbReference type="Proteomes" id="UP000696573"/>
    </source>
</evidence>
<comment type="similarity">
    <text evidence="5">Belongs to the SAT4 family.</text>
</comment>
<dbReference type="OrthoDB" id="5393606at2759"/>
<dbReference type="EMBL" id="CABFNQ020000759">
    <property type="protein sequence ID" value="CAH0037411.1"/>
    <property type="molecule type" value="Genomic_DNA"/>
</dbReference>
<keyword evidence="2 6" id="KW-0812">Transmembrane</keyword>
<protein>
    <recommendedName>
        <fullName evidence="7">Rhodopsin domain-containing protein</fullName>
    </recommendedName>
</protein>
<evidence type="ECO:0000256" key="1">
    <source>
        <dbReference type="ARBA" id="ARBA00004141"/>
    </source>
</evidence>
<feature type="transmembrane region" description="Helical" evidence="6">
    <location>
        <begin position="12"/>
        <end position="32"/>
    </location>
</feature>
<comment type="subcellular location">
    <subcellularLocation>
        <location evidence="1">Membrane</location>
        <topology evidence="1">Multi-pass membrane protein</topology>
    </subcellularLocation>
</comment>
<dbReference type="Pfam" id="PF20684">
    <property type="entry name" value="Fung_rhodopsin"/>
    <property type="match status" value="1"/>
</dbReference>
<proteinExistence type="inferred from homology"/>
<dbReference type="Proteomes" id="UP000696573">
    <property type="component" value="Unassembled WGS sequence"/>
</dbReference>
<comment type="caution">
    <text evidence="8">The sequence shown here is derived from an EMBL/GenBank/DDBJ whole genome shotgun (WGS) entry which is preliminary data.</text>
</comment>
<organism evidence="8 9">
    <name type="scientific">Clonostachys rhizophaga</name>
    <dbReference type="NCBI Taxonomy" id="160324"/>
    <lineage>
        <taxon>Eukaryota</taxon>
        <taxon>Fungi</taxon>
        <taxon>Dikarya</taxon>
        <taxon>Ascomycota</taxon>
        <taxon>Pezizomycotina</taxon>
        <taxon>Sordariomycetes</taxon>
        <taxon>Hypocreomycetidae</taxon>
        <taxon>Hypocreales</taxon>
        <taxon>Bionectriaceae</taxon>
        <taxon>Clonostachys</taxon>
    </lineage>
</organism>
<evidence type="ECO:0000256" key="5">
    <source>
        <dbReference type="ARBA" id="ARBA00038359"/>
    </source>
</evidence>
<keyword evidence="9" id="KW-1185">Reference proteome</keyword>
<evidence type="ECO:0000256" key="3">
    <source>
        <dbReference type="ARBA" id="ARBA00022989"/>
    </source>
</evidence>
<name>A0A9N9VZG2_9HYPO</name>
<dbReference type="GO" id="GO:0016020">
    <property type="term" value="C:membrane"/>
    <property type="evidence" value="ECO:0007669"/>
    <property type="project" value="UniProtKB-SubCell"/>
</dbReference>
<feature type="transmembrane region" description="Helical" evidence="6">
    <location>
        <begin position="44"/>
        <end position="65"/>
    </location>
</feature>
<dbReference type="PANTHER" id="PTHR33048:SF134">
    <property type="entry name" value="INTEGRAL MEMBRANE PROTEIN"/>
    <property type="match status" value="1"/>
</dbReference>
<gene>
    <name evidence="8" type="ORF">CRHIZ90672A_00011206</name>
</gene>
<feature type="transmembrane region" description="Helical" evidence="6">
    <location>
        <begin position="127"/>
        <end position="151"/>
    </location>
</feature>
<feature type="domain" description="Rhodopsin" evidence="7">
    <location>
        <begin position="26"/>
        <end position="284"/>
    </location>
</feature>
<keyword evidence="3 6" id="KW-1133">Transmembrane helix</keyword>
<dbReference type="InterPro" id="IPR049326">
    <property type="entry name" value="Rhodopsin_dom_fungi"/>
</dbReference>
<sequence>MSLYPSSVTIPVYVIFTAVGILLTALRFWTRAVLTRQHLGADDWFIAGGVSIVVACTAIQCLNALHGTGGEAVSTDDAVERAVTAHKINFTMVVIEKPAFGAIKLSLLFFYRRIFTVRRSFRIANNVLIVIIILWTVAFVLSDLFICGTKLSLSFKANQKLAAAHCGDKGLMLLLFAITSFLTDVSVLIVPLFHIRGLQMPKQKKWAAGFIFLLGLISTIACILRMIFLCIAYPMGRMSWGYEAKPKDKTPLVLQVFNPTFWVMIEMCLGTWAANLPPLGPLLHSIGIRVCLSRAYRKFSSAYSSRNHDLEKPTAPEAATGILNRENEWPNSYVPVSTHPEPTGPEDMV</sequence>
<accession>A0A9N9VZG2</accession>
<feature type="transmembrane region" description="Helical" evidence="6">
    <location>
        <begin position="171"/>
        <end position="195"/>
    </location>
</feature>
<reference evidence="8" key="1">
    <citation type="submission" date="2021-10" db="EMBL/GenBank/DDBJ databases">
        <authorList>
            <person name="Piombo E."/>
        </authorList>
    </citation>
    <scope>NUCLEOTIDE SEQUENCE</scope>
</reference>
<evidence type="ECO:0000259" key="7">
    <source>
        <dbReference type="Pfam" id="PF20684"/>
    </source>
</evidence>
<keyword evidence="4 6" id="KW-0472">Membrane</keyword>
<dbReference type="InterPro" id="IPR052337">
    <property type="entry name" value="SAT4-like"/>
</dbReference>
<evidence type="ECO:0000256" key="4">
    <source>
        <dbReference type="ARBA" id="ARBA00023136"/>
    </source>
</evidence>
<dbReference type="AlphaFoldDB" id="A0A9N9VZG2"/>